<feature type="domain" description="Nephrocystin 3-like N-terminal" evidence="5">
    <location>
        <begin position="322"/>
        <end position="497"/>
    </location>
</feature>
<name>A0A6A6YB74_9PEZI</name>
<reference evidence="8" key="2">
    <citation type="submission" date="2020-04" db="EMBL/GenBank/DDBJ databases">
        <authorList>
            <consortium name="NCBI Genome Project"/>
        </authorList>
    </citation>
    <scope>NUCLEOTIDE SEQUENCE</scope>
    <source>
        <strain evidence="8">CBS 304.34</strain>
    </source>
</reference>
<dbReference type="EMBL" id="MU003708">
    <property type="protein sequence ID" value="KAF2805950.1"/>
    <property type="molecule type" value="Genomic_DNA"/>
</dbReference>
<dbReference type="SMART" id="SM00028">
    <property type="entry name" value="TPR"/>
    <property type="match status" value="1"/>
</dbReference>
<reference evidence="8" key="3">
    <citation type="submission" date="2025-04" db="UniProtKB">
        <authorList>
            <consortium name="RefSeq"/>
        </authorList>
    </citation>
    <scope>IDENTIFICATION</scope>
    <source>
        <strain evidence="8">CBS 304.34</strain>
    </source>
</reference>
<gene>
    <name evidence="6 8" type="ORF">BDZ99DRAFT_501497</name>
</gene>
<evidence type="ECO:0000313" key="8">
    <source>
        <dbReference type="RefSeq" id="XP_033572914.1"/>
    </source>
</evidence>
<sequence length="1641" mass="189334">MSASRKASQGRKSSTQRRKKARDEELQAKIEKIWEEVNEDVEWLSQPPSDDKRKKWRFTRIFHGGGTTKTKDDPKSQPESDKNEHKHDIKVSTAKILGILHNVKPEPSKDKSAKYEKFEKTVTNTIKCINWLGERVASAASVTFAPAPSCFNAISFFLQFWINYVEMFDKLDQLLSTCNDFIGRLHIYEMDEFGEKVLELQYIATQLLQSTVKVFRLSISISSSSKDVMKNLMKKSFLGESDIDELIGGMEKLVEQENNLLTALSYGNVRNIRQILEQQQTTADANGWRIAIAKALGFGDDEPKRVWRNRLEEITASLIPETGDWVKELKEFKDWVALDEDNAAGKEKDSKPTRPILLIEGAESTGKSYLMANIATRFIEPNHSIAYYFHDGASDLQMDRYRLLSLVSRSLAWQCATFSGLLMKSMAERCQIMGNNPNVYDVWRQLFVGNEEIKKVKRPFYILIDGLEGNMLKDIISFVNQLVDSGEETFRVLVSTRSSSVQEHMKEGSFGRICLRDDKKINNHSDIETYIQRKLDNMPAFDGTHHPKAEDYRKDITKTLREQTEGDFAWMAIILDKLRSKHHLTDIDKILQNVQEPRVKQVENEIKRLNRELTSEEIKEINEVILWLLTSQVTPTLDDMKAVLSLGPHTDSLMPLHRRLNPLLSANESGRIQFRLSEIKKQILEKQSLVAKQSSSETSVSSRLIEAEVELVHRFLTHVLPRKADYDKDELQRILWDEFSQPLKPTICYDEQNAHIRVALTYLEVLTSKSDEQTRRLRPNAGKYLLYHLKKTQRKVVRKDLKEKIGPLLVKLFTEDDCIDTLFWTRAEHMSHTSWQNSEGLWLKENRERWLYTSTGVIEMAKWLSDLEVVDGIVGSGKILVTEFNDKKNASCRHEILLQAAAKRLATHLFLENIYTRREQLTAVYFLNGYVTRMGNQKDVSPCQKDRDRLQWEEFRRIRDWATKLDGFEKKSSHNSWSWKIQVARTIFTICDRYDKNANNAAKHLLREVQNIDEKLWEGSVLACQTIAEQLLIENSHAKAQKVLEKATARYLKNEGEVPASSDKMLVAIAFLDLGDLYWKEKQYDQAAAMYRQSLKYDATRYARYLKILRLYNKREDWPETIGLLKELTEVKKSDKLYLNRLVYDFVAEDSFRKSLVRAKEHKDWKQVVDKTFTQAIDVANGSPAELFHIRKVYGQILHECADASREDDVIEQWEKALESGKPLAVSGNPIQWSHLADIIEPLAKIYLRRAENTLGKARAANSNEAMPAYSVKETFDMASHDVDLLKRLEQKTDIWVNTTVFCCLARYYMVSKDTVRAKKAVVKVIAASIAVLSDSDESNDWFAYVQLGKVFNALQDTKNSEQAWKRLDKFGKPPSDQWPPFYCAGCNTKVPLAKGVHVCKECFGPKYFDKECYDKRDLKGCSTTHGSTIFFPEAKESKIIISDDDQIRENSLKQWKVLLQGKYLEGADIGDAAKIPIVSLTPDLTRSKFKRLRRDTSLTSITFEEDELMDEKKQMSSTEKKLRNKKPVGSRHHSVLRRIGEADEDEDSSKWEERNDRKENVKKHIEASHEGLVDLQNEEGTVEERPEEIDDELAGLVDTVPQSLEDNDEETLREDTVPARIEDEEIYEESDEGRYRISTY</sequence>
<dbReference type="OrthoDB" id="2913095at2759"/>
<dbReference type="PROSITE" id="PS50005">
    <property type="entry name" value="TPR"/>
    <property type="match status" value="1"/>
</dbReference>
<keyword evidence="7" id="KW-1185">Reference proteome</keyword>
<organism evidence="6">
    <name type="scientific">Mytilinidion resinicola</name>
    <dbReference type="NCBI Taxonomy" id="574789"/>
    <lineage>
        <taxon>Eukaryota</taxon>
        <taxon>Fungi</taxon>
        <taxon>Dikarya</taxon>
        <taxon>Ascomycota</taxon>
        <taxon>Pezizomycotina</taxon>
        <taxon>Dothideomycetes</taxon>
        <taxon>Pleosporomycetidae</taxon>
        <taxon>Mytilinidiales</taxon>
        <taxon>Mytilinidiaceae</taxon>
        <taxon>Mytilinidion</taxon>
    </lineage>
</organism>
<reference evidence="6 8" key="1">
    <citation type="journal article" date="2020" name="Stud. Mycol.">
        <title>101 Dothideomycetes genomes: a test case for predicting lifestyles and emergence of pathogens.</title>
        <authorList>
            <person name="Haridas S."/>
            <person name="Albert R."/>
            <person name="Binder M."/>
            <person name="Bloem J."/>
            <person name="Labutti K."/>
            <person name="Salamov A."/>
            <person name="Andreopoulos B."/>
            <person name="Baker S."/>
            <person name="Barry K."/>
            <person name="Bills G."/>
            <person name="Bluhm B."/>
            <person name="Cannon C."/>
            <person name="Castanera R."/>
            <person name="Culley D."/>
            <person name="Daum C."/>
            <person name="Ezra D."/>
            <person name="Gonzalez J."/>
            <person name="Henrissat B."/>
            <person name="Kuo A."/>
            <person name="Liang C."/>
            <person name="Lipzen A."/>
            <person name="Lutzoni F."/>
            <person name="Magnuson J."/>
            <person name="Mondo S."/>
            <person name="Nolan M."/>
            <person name="Ohm R."/>
            <person name="Pangilinan J."/>
            <person name="Park H.-J."/>
            <person name="Ramirez L."/>
            <person name="Alfaro M."/>
            <person name="Sun H."/>
            <person name="Tritt A."/>
            <person name="Yoshinaga Y."/>
            <person name="Zwiers L.-H."/>
            <person name="Turgeon B."/>
            <person name="Goodwin S."/>
            <person name="Spatafora J."/>
            <person name="Crous P."/>
            <person name="Grigoriev I."/>
        </authorList>
    </citation>
    <scope>NUCLEOTIDE SEQUENCE</scope>
    <source>
        <strain evidence="6 8">CBS 304.34</strain>
    </source>
</reference>
<evidence type="ECO:0000259" key="4">
    <source>
        <dbReference type="Pfam" id="PF17109"/>
    </source>
</evidence>
<protein>
    <recommendedName>
        <fullName evidence="9">Fungal STAND N-terminal Goodbye domain-containing protein</fullName>
    </recommendedName>
</protein>
<feature type="compositionally biased region" description="Basic and acidic residues" evidence="3">
    <location>
        <begin position="69"/>
        <end position="87"/>
    </location>
</feature>
<dbReference type="InterPro" id="IPR011990">
    <property type="entry name" value="TPR-like_helical_dom_sf"/>
</dbReference>
<dbReference type="InterPro" id="IPR031350">
    <property type="entry name" value="Goodbye_dom"/>
</dbReference>
<feature type="region of interest" description="Disordered" evidence="3">
    <location>
        <begin position="41"/>
        <end position="87"/>
    </location>
</feature>
<evidence type="ECO:0000259" key="5">
    <source>
        <dbReference type="Pfam" id="PF24883"/>
    </source>
</evidence>
<feature type="domain" description="Fungal STAND N-terminal Goodbye" evidence="4">
    <location>
        <begin position="106"/>
        <end position="188"/>
    </location>
</feature>
<dbReference type="InterPro" id="IPR056884">
    <property type="entry name" value="NPHP3-like_N"/>
</dbReference>
<feature type="region of interest" description="Disordered" evidence="3">
    <location>
        <begin position="1"/>
        <end position="24"/>
    </location>
</feature>
<evidence type="ECO:0000256" key="3">
    <source>
        <dbReference type="SAM" id="MobiDB-lite"/>
    </source>
</evidence>
<keyword evidence="2" id="KW-0802">TPR repeat</keyword>
<dbReference type="InterPro" id="IPR027417">
    <property type="entry name" value="P-loop_NTPase"/>
</dbReference>
<feature type="compositionally biased region" description="Basic and acidic residues" evidence="3">
    <location>
        <begin position="1549"/>
        <end position="1562"/>
    </location>
</feature>
<dbReference type="PANTHER" id="PTHR10039:SF17">
    <property type="entry name" value="FUNGAL STAND N-TERMINAL GOODBYE DOMAIN-CONTAINING PROTEIN-RELATED"/>
    <property type="match status" value="1"/>
</dbReference>
<feature type="compositionally biased region" description="Basic residues" evidence="3">
    <location>
        <begin position="1523"/>
        <end position="1537"/>
    </location>
</feature>
<feature type="region of interest" description="Disordered" evidence="3">
    <location>
        <begin position="1510"/>
        <end position="1562"/>
    </location>
</feature>
<feature type="compositionally biased region" description="Polar residues" evidence="3">
    <location>
        <begin position="1"/>
        <end position="13"/>
    </location>
</feature>
<evidence type="ECO:0000256" key="2">
    <source>
        <dbReference type="PROSITE-ProRule" id="PRU00339"/>
    </source>
</evidence>
<dbReference type="Pfam" id="PF17109">
    <property type="entry name" value="Goodbye"/>
    <property type="match status" value="1"/>
</dbReference>
<dbReference type="GeneID" id="54464712"/>
<proteinExistence type="predicted"/>
<evidence type="ECO:0000256" key="1">
    <source>
        <dbReference type="ARBA" id="ARBA00022737"/>
    </source>
</evidence>
<dbReference type="Proteomes" id="UP000504636">
    <property type="component" value="Unplaced"/>
</dbReference>
<dbReference type="InterPro" id="IPR019734">
    <property type="entry name" value="TPR_rpt"/>
</dbReference>
<dbReference type="SUPFAM" id="SSF52540">
    <property type="entry name" value="P-loop containing nucleoside triphosphate hydrolases"/>
    <property type="match status" value="1"/>
</dbReference>
<accession>A0A6A6YB74</accession>
<evidence type="ECO:0000313" key="7">
    <source>
        <dbReference type="Proteomes" id="UP000504636"/>
    </source>
</evidence>
<dbReference type="PANTHER" id="PTHR10039">
    <property type="entry name" value="AMELOGENIN"/>
    <property type="match status" value="1"/>
</dbReference>
<dbReference type="SUPFAM" id="SSF48452">
    <property type="entry name" value="TPR-like"/>
    <property type="match status" value="1"/>
</dbReference>
<dbReference type="Pfam" id="PF24883">
    <property type="entry name" value="NPHP3_N"/>
    <property type="match status" value="1"/>
</dbReference>
<evidence type="ECO:0000313" key="6">
    <source>
        <dbReference type="EMBL" id="KAF2805950.1"/>
    </source>
</evidence>
<keyword evidence="1" id="KW-0677">Repeat</keyword>
<feature type="compositionally biased region" description="Basic and acidic residues" evidence="3">
    <location>
        <begin position="1511"/>
        <end position="1522"/>
    </location>
</feature>
<dbReference type="Gene3D" id="1.25.40.10">
    <property type="entry name" value="Tetratricopeptide repeat domain"/>
    <property type="match status" value="1"/>
</dbReference>
<dbReference type="RefSeq" id="XP_033572914.1">
    <property type="nucleotide sequence ID" value="XM_033723819.1"/>
</dbReference>
<evidence type="ECO:0008006" key="9">
    <source>
        <dbReference type="Google" id="ProtNLM"/>
    </source>
</evidence>
<feature type="repeat" description="TPR" evidence="2">
    <location>
        <begin position="1068"/>
        <end position="1101"/>
    </location>
</feature>